<dbReference type="SUPFAM" id="SSF51430">
    <property type="entry name" value="NAD(P)-linked oxidoreductase"/>
    <property type="match status" value="1"/>
</dbReference>
<dbReference type="Proteomes" id="UP001321543">
    <property type="component" value="Chromosome"/>
</dbReference>
<sequence>MALQWTLRDPVVVSALIGASRPEQLDENIAAVNGPEFSDQELTAIDALAHGIDVNLWSVSSDL</sequence>
<reference evidence="3" key="1">
    <citation type="journal article" date="2019" name="Int. J. Syst. Evol. Microbiol.">
        <title>The Global Catalogue of Microorganisms (GCM) 10K type strain sequencing project: providing services to taxonomists for standard genome sequencing and annotation.</title>
        <authorList>
            <consortium name="The Broad Institute Genomics Platform"/>
            <consortium name="The Broad Institute Genome Sequencing Center for Infectious Disease"/>
            <person name="Wu L."/>
            <person name="Ma J."/>
        </authorList>
    </citation>
    <scope>NUCLEOTIDE SEQUENCE [LARGE SCALE GENOMIC DNA]</scope>
    <source>
        <strain evidence="3">NBRC 106310</strain>
    </source>
</reference>
<feature type="domain" description="NADP-dependent oxidoreductase" evidence="1">
    <location>
        <begin position="1"/>
        <end position="48"/>
    </location>
</feature>
<dbReference type="Pfam" id="PF00248">
    <property type="entry name" value="Aldo_ket_red"/>
    <property type="match status" value="1"/>
</dbReference>
<organism evidence="2 3">
    <name type="scientific">Microbacterium suwonense</name>
    <dbReference type="NCBI Taxonomy" id="683047"/>
    <lineage>
        <taxon>Bacteria</taxon>
        <taxon>Bacillati</taxon>
        <taxon>Actinomycetota</taxon>
        <taxon>Actinomycetes</taxon>
        <taxon>Micrococcales</taxon>
        <taxon>Microbacteriaceae</taxon>
        <taxon>Microbacterium</taxon>
    </lineage>
</organism>
<dbReference type="EMBL" id="AP027728">
    <property type="protein sequence ID" value="BDZ37686.1"/>
    <property type="molecule type" value="Genomic_DNA"/>
</dbReference>
<gene>
    <name evidence="2" type="ORF">GCM10025863_03000</name>
</gene>
<keyword evidence="3" id="KW-1185">Reference proteome</keyword>
<protein>
    <recommendedName>
        <fullName evidence="1">NADP-dependent oxidoreductase domain-containing protein</fullName>
    </recommendedName>
</protein>
<accession>A0ABN6WYV0</accession>
<dbReference type="InterPro" id="IPR023210">
    <property type="entry name" value="NADP_OxRdtase_dom"/>
</dbReference>
<evidence type="ECO:0000313" key="2">
    <source>
        <dbReference type="EMBL" id="BDZ37686.1"/>
    </source>
</evidence>
<evidence type="ECO:0000313" key="3">
    <source>
        <dbReference type="Proteomes" id="UP001321543"/>
    </source>
</evidence>
<proteinExistence type="predicted"/>
<dbReference type="Gene3D" id="3.20.20.100">
    <property type="entry name" value="NADP-dependent oxidoreductase domain"/>
    <property type="match status" value="1"/>
</dbReference>
<dbReference type="InterPro" id="IPR036812">
    <property type="entry name" value="NAD(P)_OxRdtase_dom_sf"/>
</dbReference>
<evidence type="ECO:0000259" key="1">
    <source>
        <dbReference type="Pfam" id="PF00248"/>
    </source>
</evidence>
<name>A0ABN6WYV0_9MICO</name>